<keyword evidence="1" id="KW-1133">Transmembrane helix</keyword>
<keyword evidence="1" id="KW-0472">Membrane</keyword>
<organism evidence="2 3">
    <name type="scientific">Symmachiella dynata</name>
    <dbReference type="NCBI Taxonomy" id="2527995"/>
    <lineage>
        <taxon>Bacteria</taxon>
        <taxon>Pseudomonadati</taxon>
        <taxon>Planctomycetota</taxon>
        <taxon>Planctomycetia</taxon>
        <taxon>Planctomycetales</taxon>
        <taxon>Planctomycetaceae</taxon>
        <taxon>Symmachiella</taxon>
    </lineage>
</organism>
<protein>
    <submittedName>
        <fullName evidence="2">Uncharacterized protein</fullName>
    </submittedName>
</protein>
<feature type="transmembrane region" description="Helical" evidence="1">
    <location>
        <begin position="12"/>
        <end position="32"/>
    </location>
</feature>
<dbReference type="EMBL" id="CP036276">
    <property type="protein sequence ID" value="QDU42731.1"/>
    <property type="molecule type" value="Genomic_DNA"/>
</dbReference>
<reference evidence="2 3" key="1">
    <citation type="submission" date="2019-02" db="EMBL/GenBank/DDBJ databases">
        <title>Deep-cultivation of Planctomycetes and their phenomic and genomic characterization uncovers novel biology.</title>
        <authorList>
            <person name="Wiegand S."/>
            <person name="Jogler M."/>
            <person name="Boedeker C."/>
            <person name="Pinto D."/>
            <person name="Vollmers J."/>
            <person name="Rivas-Marin E."/>
            <person name="Kohn T."/>
            <person name="Peeters S.H."/>
            <person name="Heuer A."/>
            <person name="Rast P."/>
            <person name="Oberbeckmann S."/>
            <person name="Bunk B."/>
            <person name="Jeske O."/>
            <person name="Meyerdierks A."/>
            <person name="Storesund J.E."/>
            <person name="Kallscheuer N."/>
            <person name="Luecker S."/>
            <person name="Lage O.M."/>
            <person name="Pohl T."/>
            <person name="Merkel B.J."/>
            <person name="Hornburger P."/>
            <person name="Mueller R.-W."/>
            <person name="Bruemmer F."/>
            <person name="Labrenz M."/>
            <person name="Spormann A.M."/>
            <person name="Op den Camp H."/>
            <person name="Overmann J."/>
            <person name="Amann R."/>
            <person name="Jetten M.S.M."/>
            <person name="Mascher T."/>
            <person name="Medema M.H."/>
            <person name="Devos D.P."/>
            <person name="Kaster A.-K."/>
            <person name="Ovreas L."/>
            <person name="Rohde M."/>
            <person name="Galperin M.Y."/>
            <person name="Jogler C."/>
        </authorList>
    </citation>
    <scope>NUCLEOTIDE SEQUENCE [LARGE SCALE GENOMIC DNA]</scope>
    <source>
        <strain evidence="2 3">Mal52</strain>
    </source>
</reference>
<keyword evidence="1" id="KW-0812">Transmembrane</keyword>
<accession>A0A517ZJS8</accession>
<dbReference type="RefSeq" id="WP_145374744.1">
    <property type="nucleotide sequence ID" value="NZ_CP036276.1"/>
</dbReference>
<evidence type="ECO:0000313" key="3">
    <source>
        <dbReference type="Proteomes" id="UP000319383"/>
    </source>
</evidence>
<dbReference type="KEGG" id="sdyn:Mal52_11980"/>
<dbReference type="Proteomes" id="UP000319383">
    <property type="component" value="Chromosome"/>
</dbReference>
<sequence length="196" mass="22973">MNHLERFLPSRFEILVIVVICGGLFALLYPAVQMQRNPKGPHGSMIPQEPPDERNRVFHSSGVSIVAPLNWDKIRDYSFGFPFLSVAARGVPGARLRSFIEIQLTDAPGEDIQNRYRPLRFQGWPAYERMQIDREDSFDDPASSSYELYVNRNDEWWLVRFIIADEMTELPPEIRRYLDTIRFPEEQSRLRDLSRE</sequence>
<keyword evidence="3" id="KW-1185">Reference proteome</keyword>
<evidence type="ECO:0000256" key="1">
    <source>
        <dbReference type="SAM" id="Phobius"/>
    </source>
</evidence>
<evidence type="ECO:0000313" key="2">
    <source>
        <dbReference type="EMBL" id="QDU42731.1"/>
    </source>
</evidence>
<name>A0A517ZJS8_9PLAN</name>
<dbReference type="AlphaFoldDB" id="A0A517ZJS8"/>
<proteinExistence type="predicted"/>
<gene>
    <name evidence="2" type="ORF">Mal52_11980</name>
</gene>